<dbReference type="PROSITE" id="PS51898">
    <property type="entry name" value="TYR_RECOMBINASE"/>
    <property type="match status" value="1"/>
</dbReference>
<dbReference type="GO" id="GO:0006310">
    <property type="term" value="P:DNA recombination"/>
    <property type="evidence" value="ECO:0007669"/>
    <property type="project" value="UniProtKB-KW"/>
</dbReference>
<keyword evidence="2" id="KW-0238">DNA-binding</keyword>
<dbReference type="Pfam" id="PF17293">
    <property type="entry name" value="Arm-DNA-bind_5"/>
    <property type="match status" value="1"/>
</dbReference>
<keyword evidence="6" id="KW-1185">Reference proteome</keyword>
<organism evidence="5 6">
    <name type="scientific">Salegentibacter flavus</name>
    <dbReference type="NCBI Taxonomy" id="287099"/>
    <lineage>
        <taxon>Bacteria</taxon>
        <taxon>Pseudomonadati</taxon>
        <taxon>Bacteroidota</taxon>
        <taxon>Flavobacteriia</taxon>
        <taxon>Flavobacteriales</taxon>
        <taxon>Flavobacteriaceae</taxon>
        <taxon>Salegentibacter</taxon>
    </lineage>
</organism>
<evidence type="ECO:0000259" key="4">
    <source>
        <dbReference type="PROSITE" id="PS51898"/>
    </source>
</evidence>
<proteinExistence type="inferred from homology"/>
<evidence type="ECO:0000313" key="6">
    <source>
        <dbReference type="Proteomes" id="UP000199153"/>
    </source>
</evidence>
<dbReference type="Pfam" id="PF00589">
    <property type="entry name" value="Phage_integrase"/>
    <property type="match status" value="1"/>
</dbReference>
<protein>
    <submittedName>
        <fullName evidence="5">Site-specific recombinase XerD</fullName>
    </submittedName>
</protein>
<dbReference type="PANTHER" id="PTHR30349:SF64">
    <property type="entry name" value="PROPHAGE INTEGRASE INTD-RELATED"/>
    <property type="match status" value="1"/>
</dbReference>
<evidence type="ECO:0000256" key="2">
    <source>
        <dbReference type="ARBA" id="ARBA00023125"/>
    </source>
</evidence>
<reference evidence="5 6" key="1">
    <citation type="submission" date="2016-10" db="EMBL/GenBank/DDBJ databases">
        <authorList>
            <person name="de Groot N.N."/>
        </authorList>
    </citation>
    <scope>NUCLEOTIDE SEQUENCE [LARGE SCALE GENOMIC DNA]</scope>
    <source>
        <strain evidence="5 6">DSM 17794</strain>
    </source>
</reference>
<dbReference type="InterPro" id="IPR011010">
    <property type="entry name" value="DNA_brk_join_enz"/>
</dbReference>
<dbReference type="SUPFAM" id="SSF56349">
    <property type="entry name" value="DNA breaking-rejoining enzymes"/>
    <property type="match status" value="1"/>
</dbReference>
<dbReference type="InterPro" id="IPR050090">
    <property type="entry name" value="Tyrosine_recombinase_XerCD"/>
</dbReference>
<accession>A0A1I4YS99</accession>
<comment type="similarity">
    <text evidence="1">Belongs to the 'phage' integrase family.</text>
</comment>
<dbReference type="InterPro" id="IPR035386">
    <property type="entry name" value="Arm-DNA-bind_5"/>
</dbReference>
<dbReference type="InterPro" id="IPR013762">
    <property type="entry name" value="Integrase-like_cat_sf"/>
</dbReference>
<dbReference type="STRING" id="287099.SAMN05660413_00908"/>
<evidence type="ECO:0000256" key="1">
    <source>
        <dbReference type="ARBA" id="ARBA00008857"/>
    </source>
</evidence>
<dbReference type="Gene3D" id="1.10.443.10">
    <property type="entry name" value="Intergrase catalytic core"/>
    <property type="match status" value="1"/>
</dbReference>
<dbReference type="InterPro" id="IPR025269">
    <property type="entry name" value="SAM-like_dom"/>
</dbReference>
<sequence length="421" mass="49083">MSTSNTFSILFLVNPKKIIGDKVIIYVRITVNQKRSTISLKRKISFHLWDPVKKRARGKSTEAKQLNQYLDQVQSRLFQCYQDLLFKGKLITAKLIKATYLGEVEESKSLQNLIDYHSRKTEHTLAQGTIKNFKITEGYIQKFLKVDRKTSDVYLRELDYKFLCDFENFLNSYYPKGHPKAMKHNTVMKHIQRLRKMVTLAYNMEWIDKDPFRRWKNTFENTKREFLSANELSNLETYEFPVERLERVRDLFVFSCYTGISYVDIMKLTLDHISIGIDRNNWIVTQRQKTKTPIRIPLLDPALELIKKYENHPMTMVSGTLLPVITNEKLNVYLKEVAILCGLKKNLTFHMARHTFATTVTLSNGVPIETVSRLLGHTKISTTQIYARVLENKVSQDMNALKGIIKQRKEVNTSQNPNAAS</sequence>
<evidence type="ECO:0000256" key="3">
    <source>
        <dbReference type="ARBA" id="ARBA00023172"/>
    </source>
</evidence>
<dbReference type="Gene3D" id="1.10.150.130">
    <property type="match status" value="1"/>
</dbReference>
<feature type="domain" description="Tyr recombinase" evidence="4">
    <location>
        <begin position="213"/>
        <end position="399"/>
    </location>
</feature>
<dbReference type="RefSeq" id="WP_175494753.1">
    <property type="nucleotide sequence ID" value="NZ_FOVL01000004.1"/>
</dbReference>
<evidence type="ECO:0000313" key="5">
    <source>
        <dbReference type="EMBL" id="SFN40886.1"/>
    </source>
</evidence>
<keyword evidence="3" id="KW-0233">DNA recombination</keyword>
<dbReference type="Proteomes" id="UP000199153">
    <property type="component" value="Unassembled WGS sequence"/>
</dbReference>
<dbReference type="EMBL" id="FOVL01000004">
    <property type="protein sequence ID" value="SFN40886.1"/>
    <property type="molecule type" value="Genomic_DNA"/>
</dbReference>
<name>A0A1I4YS99_9FLAO</name>
<dbReference type="InterPro" id="IPR002104">
    <property type="entry name" value="Integrase_catalytic"/>
</dbReference>
<dbReference type="InterPro" id="IPR010998">
    <property type="entry name" value="Integrase_recombinase_N"/>
</dbReference>
<gene>
    <name evidence="5" type="ORF">SAMN05660413_00908</name>
</gene>
<dbReference type="GO" id="GO:0015074">
    <property type="term" value="P:DNA integration"/>
    <property type="evidence" value="ECO:0007669"/>
    <property type="project" value="InterPro"/>
</dbReference>
<dbReference type="Pfam" id="PF13102">
    <property type="entry name" value="Phage_int_SAM_5"/>
    <property type="match status" value="1"/>
</dbReference>
<dbReference type="GO" id="GO:0003677">
    <property type="term" value="F:DNA binding"/>
    <property type="evidence" value="ECO:0007669"/>
    <property type="project" value="UniProtKB-KW"/>
</dbReference>
<dbReference type="PANTHER" id="PTHR30349">
    <property type="entry name" value="PHAGE INTEGRASE-RELATED"/>
    <property type="match status" value="1"/>
</dbReference>
<dbReference type="CDD" id="cd01185">
    <property type="entry name" value="INTN1_C_like"/>
    <property type="match status" value="1"/>
</dbReference>
<dbReference type="AlphaFoldDB" id="A0A1I4YS99"/>